<feature type="region of interest" description="Disordered" evidence="2">
    <location>
        <begin position="58"/>
        <end position="77"/>
    </location>
</feature>
<dbReference type="Proteomes" id="UP000652354">
    <property type="component" value="Unassembled WGS sequence"/>
</dbReference>
<sequence>MSRRILVGTAIVVVVAVVVVVLVLLTRPSTAGAIVEEASSTAAGTDATRLIDVAIESPSPAASEPGDERQATWSSDAQTDGAWISLRWDEPTTVSRVRIDGAGDPEGSYTDALVTFSDGSSVLVTADERGDVLVDIPRRVVRSAMVRFASFPAAASAVSLHAILIDDSGQHIGSPTGSTVTAAASDAAPSNVTDGDVGGGAVGLSWTAADPTADAWIEHAWEAPVSIASVQLAGPVQEAPYGGGDLVFSDGSTVRVSGVGSGAQPLTTVAFAPRTVTSVRFEPDDGAMEISEFVPYGPETMPPAWPSIGGYDVEPPQPAPCTIDSPAFGSRQDSPLALVCPATGTQVRGDATIVVEGPPGEKVTASTWIPVSGTGRMVEVAEAVVDAQGRAVLTFATERMPHGPFAVRLSVRASETPLYVQLFNRDGKDLVAKDHAPPGLTLQFEDTFDGPLQVSDYGDGAVYASTKPEGNGGSEFGGAVFANPEDGRGLLASLDGVLRIRAEPLEGEDPRGWDRGYASGLLSSMRVGGSGFSAQYGYFEARILAPGGRGTWPAFWMLDSTSSMDADAPSSEVDAVELYGHNTLGSCHALHNWPAIDHEGTGVECFDRNGHGDWALEWHTYGVHIRPDGAEYFIDGAPITTRSGLVEDASPYYFMLNLALDGGWPVLLDPNGGTVDMYVDWVRVYT</sequence>
<dbReference type="GO" id="GO:0005975">
    <property type="term" value="P:carbohydrate metabolic process"/>
    <property type="evidence" value="ECO:0007669"/>
    <property type="project" value="InterPro"/>
</dbReference>
<accession>A0A919UF93</accession>
<dbReference type="Pfam" id="PF24135">
    <property type="entry name" value="DUF7402"/>
    <property type="match status" value="2"/>
</dbReference>
<dbReference type="PROSITE" id="PS51762">
    <property type="entry name" value="GH16_2"/>
    <property type="match status" value="1"/>
</dbReference>
<keyword evidence="5" id="KW-1185">Reference proteome</keyword>
<dbReference type="CDD" id="cd08023">
    <property type="entry name" value="GH16_laminarinase_like"/>
    <property type="match status" value="1"/>
</dbReference>
<dbReference type="Pfam" id="PF00722">
    <property type="entry name" value="Glyco_hydro_16"/>
    <property type="match status" value="1"/>
</dbReference>
<dbReference type="GO" id="GO:0004553">
    <property type="term" value="F:hydrolase activity, hydrolyzing O-glycosyl compounds"/>
    <property type="evidence" value="ECO:0007669"/>
    <property type="project" value="InterPro"/>
</dbReference>
<protein>
    <recommendedName>
        <fullName evidence="3">GH16 domain-containing protein</fullName>
    </recommendedName>
</protein>
<name>A0A919UF93_9MICO</name>
<comment type="caution">
    <text evidence="4">The sequence shown here is derived from an EMBL/GenBank/DDBJ whole genome shotgun (WGS) entry which is preliminary data.</text>
</comment>
<evidence type="ECO:0000259" key="3">
    <source>
        <dbReference type="PROSITE" id="PS51762"/>
    </source>
</evidence>
<dbReference type="InterPro" id="IPR000757">
    <property type="entry name" value="Beta-glucanase-like"/>
</dbReference>
<dbReference type="InterPro" id="IPR050546">
    <property type="entry name" value="Glycosyl_Hydrlase_16"/>
</dbReference>
<dbReference type="EMBL" id="BONR01000001">
    <property type="protein sequence ID" value="GIG53427.1"/>
    <property type="molecule type" value="Genomic_DNA"/>
</dbReference>
<feature type="region of interest" description="Disordered" evidence="2">
    <location>
        <begin position="176"/>
        <end position="195"/>
    </location>
</feature>
<evidence type="ECO:0000313" key="5">
    <source>
        <dbReference type="Proteomes" id="UP000652354"/>
    </source>
</evidence>
<evidence type="ECO:0000256" key="1">
    <source>
        <dbReference type="ARBA" id="ARBA00006865"/>
    </source>
</evidence>
<gene>
    <name evidence="4" type="ORF">Dac01nite_01790</name>
</gene>
<dbReference type="PANTHER" id="PTHR10963:SF55">
    <property type="entry name" value="GLYCOSIDE HYDROLASE FAMILY 16 PROTEIN"/>
    <property type="match status" value="1"/>
</dbReference>
<dbReference type="RefSeq" id="WP_203652894.1">
    <property type="nucleotide sequence ID" value="NZ_BONR01000001.1"/>
</dbReference>
<reference evidence="4" key="1">
    <citation type="submission" date="2021-01" db="EMBL/GenBank/DDBJ databases">
        <title>Whole genome shotgun sequence of Demequina activiva NBRC 110675.</title>
        <authorList>
            <person name="Komaki H."/>
            <person name="Tamura T."/>
        </authorList>
    </citation>
    <scope>NUCLEOTIDE SEQUENCE</scope>
    <source>
        <strain evidence="4">NBRC 110675</strain>
    </source>
</reference>
<dbReference type="InterPro" id="IPR013320">
    <property type="entry name" value="ConA-like_dom_sf"/>
</dbReference>
<proteinExistence type="inferred from homology"/>
<dbReference type="Gene3D" id="2.60.120.200">
    <property type="match status" value="1"/>
</dbReference>
<comment type="similarity">
    <text evidence="1">Belongs to the glycosyl hydrolase 16 family.</text>
</comment>
<feature type="domain" description="GH16" evidence="3">
    <location>
        <begin position="431"/>
        <end position="686"/>
    </location>
</feature>
<feature type="compositionally biased region" description="Polar residues" evidence="2">
    <location>
        <begin position="176"/>
        <end position="193"/>
    </location>
</feature>
<dbReference type="SUPFAM" id="SSF49899">
    <property type="entry name" value="Concanavalin A-like lectins/glucanases"/>
    <property type="match status" value="1"/>
</dbReference>
<evidence type="ECO:0000256" key="2">
    <source>
        <dbReference type="SAM" id="MobiDB-lite"/>
    </source>
</evidence>
<dbReference type="Gene3D" id="2.60.120.260">
    <property type="entry name" value="Galactose-binding domain-like"/>
    <property type="match status" value="1"/>
</dbReference>
<evidence type="ECO:0000313" key="4">
    <source>
        <dbReference type="EMBL" id="GIG53427.1"/>
    </source>
</evidence>
<dbReference type="PANTHER" id="PTHR10963">
    <property type="entry name" value="GLYCOSYL HYDROLASE-RELATED"/>
    <property type="match status" value="1"/>
</dbReference>
<dbReference type="InterPro" id="IPR055826">
    <property type="entry name" value="DUF7402"/>
</dbReference>
<organism evidence="4 5">
    <name type="scientific">Demequina activiva</name>
    <dbReference type="NCBI Taxonomy" id="1582364"/>
    <lineage>
        <taxon>Bacteria</taxon>
        <taxon>Bacillati</taxon>
        <taxon>Actinomycetota</taxon>
        <taxon>Actinomycetes</taxon>
        <taxon>Micrococcales</taxon>
        <taxon>Demequinaceae</taxon>
        <taxon>Demequina</taxon>
    </lineage>
</organism>
<dbReference type="AlphaFoldDB" id="A0A919UF93"/>